<proteinExistence type="predicted"/>
<keyword evidence="2" id="KW-1185">Reference proteome</keyword>
<accession>A0A7J8AMS9</accession>
<evidence type="ECO:0000313" key="2">
    <source>
        <dbReference type="Proteomes" id="UP000527355"/>
    </source>
</evidence>
<gene>
    <name evidence="1" type="ORF">mMyoMyo1_008039</name>
</gene>
<sequence length="167" mass="17746">MEGPALDFEHQPSPASAWMWPFCPGSPAPRERGQCEAWGCISRKQGAMDSDRASAVPPCLTPDSAPLPSVPRLPARLGPDLASGFLRLAAGGPSSQYVFELASQGRKRMLLMEVPTTQCGIAFPSSQSIMSQEVLSPAPSLASRTEECVLVPPREGLPQPPSPTTVH</sequence>
<comment type="caution">
    <text evidence="1">The sequence shown here is derived from an EMBL/GenBank/DDBJ whole genome shotgun (WGS) entry which is preliminary data.</text>
</comment>
<name>A0A7J8AMS9_MYOMY</name>
<dbReference type="AlphaFoldDB" id="A0A7J8AMS9"/>
<dbReference type="EMBL" id="JABWUV010000001">
    <property type="protein sequence ID" value="KAF6387549.1"/>
    <property type="molecule type" value="Genomic_DNA"/>
</dbReference>
<dbReference type="Proteomes" id="UP000527355">
    <property type="component" value="Unassembled WGS sequence"/>
</dbReference>
<reference evidence="1 2" key="1">
    <citation type="journal article" date="2020" name="Nature">
        <title>Six reference-quality genomes reveal evolution of bat adaptations.</title>
        <authorList>
            <person name="Jebb D."/>
            <person name="Huang Z."/>
            <person name="Pippel M."/>
            <person name="Hughes G.M."/>
            <person name="Lavrichenko K."/>
            <person name="Devanna P."/>
            <person name="Winkler S."/>
            <person name="Jermiin L.S."/>
            <person name="Skirmuntt E.C."/>
            <person name="Katzourakis A."/>
            <person name="Burkitt-Gray L."/>
            <person name="Ray D.A."/>
            <person name="Sullivan K.A.M."/>
            <person name="Roscito J.G."/>
            <person name="Kirilenko B.M."/>
            <person name="Davalos L.M."/>
            <person name="Corthals A.P."/>
            <person name="Power M.L."/>
            <person name="Jones G."/>
            <person name="Ransome R.D."/>
            <person name="Dechmann D.K.N."/>
            <person name="Locatelli A.G."/>
            <person name="Puechmaille S.J."/>
            <person name="Fedrigo O."/>
            <person name="Jarvis E.D."/>
            <person name="Hiller M."/>
            <person name="Vernes S.C."/>
            <person name="Myers E.W."/>
            <person name="Teeling E.C."/>
        </authorList>
    </citation>
    <scope>NUCLEOTIDE SEQUENCE [LARGE SCALE GENOMIC DNA]</scope>
    <source>
        <strain evidence="1">MMyoMyo1</strain>
        <tissue evidence="1">Flight muscle</tissue>
    </source>
</reference>
<protein>
    <submittedName>
        <fullName evidence="1">Uncharacterized protein</fullName>
    </submittedName>
</protein>
<evidence type="ECO:0000313" key="1">
    <source>
        <dbReference type="EMBL" id="KAF6387549.1"/>
    </source>
</evidence>
<organism evidence="1 2">
    <name type="scientific">Myotis myotis</name>
    <name type="common">Greater mouse-eared bat</name>
    <name type="synonym">Vespertilio myotis</name>
    <dbReference type="NCBI Taxonomy" id="51298"/>
    <lineage>
        <taxon>Eukaryota</taxon>
        <taxon>Metazoa</taxon>
        <taxon>Chordata</taxon>
        <taxon>Craniata</taxon>
        <taxon>Vertebrata</taxon>
        <taxon>Euteleostomi</taxon>
        <taxon>Mammalia</taxon>
        <taxon>Eutheria</taxon>
        <taxon>Laurasiatheria</taxon>
        <taxon>Chiroptera</taxon>
        <taxon>Yangochiroptera</taxon>
        <taxon>Vespertilionidae</taxon>
        <taxon>Myotis</taxon>
    </lineage>
</organism>